<dbReference type="GO" id="GO:0016887">
    <property type="term" value="F:ATP hydrolysis activity"/>
    <property type="evidence" value="ECO:0007669"/>
    <property type="project" value="InterPro"/>
</dbReference>
<feature type="domain" description="ABC transporter" evidence="5">
    <location>
        <begin position="5"/>
        <end position="242"/>
    </location>
</feature>
<dbReference type="InterPro" id="IPR003593">
    <property type="entry name" value="AAA+_ATPase"/>
</dbReference>
<organism evidence="6">
    <name type="scientific">candidate division WOR-3 bacterium</name>
    <dbReference type="NCBI Taxonomy" id="2052148"/>
    <lineage>
        <taxon>Bacteria</taxon>
        <taxon>Bacteria division WOR-3</taxon>
    </lineage>
</organism>
<keyword evidence="3" id="KW-0547">Nucleotide-binding</keyword>
<evidence type="ECO:0000256" key="3">
    <source>
        <dbReference type="ARBA" id="ARBA00022741"/>
    </source>
</evidence>
<dbReference type="Pfam" id="PF00005">
    <property type="entry name" value="ABC_tran"/>
    <property type="match status" value="1"/>
</dbReference>
<dbReference type="EMBL" id="DTHG01000064">
    <property type="protein sequence ID" value="HGW91883.1"/>
    <property type="molecule type" value="Genomic_DNA"/>
</dbReference>
<comment type="caution">
    <text evidence="6">The sequence shown here is derived from an EMBL/GenBank/DDBJ whole genome shotgun (WGS) entry which is preliminary data.</text>
</comment>
<name>A0A7C4Y611_UNCW3</name>
<protein>
    <submittedName>
        <fullName evidence="6">ATP-binding cassette domain-containing protein</fullName>
    </submittedName>
</protein>
<dbReference type="GO" id="GO:0005524">
    <property type="term" value="F:ATP binding"/>
    <property type="evidence" value="ECO:0007669"/>
    <property type="project" value="UniProtKB-KW"/>
</dbReference>
<dbReference type="PANTHER" id="PTHR42711:SF5">
    <property type="entry name" value="ABC TRANSPORTER ATP-BINDING PROTEIN NATA"/>
    <property type="match status" value="1"/>
</dbReference>
<dbReference type="PROSITE" id="PS50893">
    <property type="entry name" value="ABC_TRANSPORTER_2"/>
    <property type="match status" value="1"/>
</dbReference>
<evidence type="ECO:0000259" key="5">
    <source>
        <dbReference type="PROSITE" id="PS50893"/>
    </source>
</evidence>
<keyword evidence="4 6" id="KW-0067">ATP-binding</keyword>
<dbReference type="SUPFAM" id="SSF52540">
    <property type="entry name" value="P-loop containing nucleoside triphosphate hydrolases"/>
    <property type="match status" value="1"/>
</dbReference>
<dbReference type="InterPro" id="IPR050763">
    <property type="entry name" value="ABC_transporter_ATP-binding"/>
</dbReference>
<evidence type="ECO:0000313" key="6">
    <source>
        <dbReference type="EMBL" id="HGW91883.1"/>
    </source>
</evidence>
<gene>
    <name evidence="6" type="ORF">ENV67_05005</name>
</gene>
<keyword evidence="2" id="KW-0813">Transport</keyword>
<dbReference type="InterPro" id="IPR027417">
    <property type="entry name" value="P-loop_NTPase"/>
</dbReference>
<evidence type="ECO:0000256" key="4">
    <source>
        <dbReference type="ARBA" id="ARBA00022840"/>
    </source>
</evidence>
<dbReference type="InterPro" id="IPR017871">
    <property type="entry name" value="ABC_transporter-like_CS"/>
</dbReference>
<dbReference type="PANTHER" id="PTHR42711">
    <property type="entry name" value="ABC TRANSPORTER ATP-BINDING PROTEIN"/>
    <property type="match status" value="1"/>
</dbReference>
<reference evidence="6" key="1">
    <citation type="journal article" date="2020" name="mSystems">
        <title>Genome- and Community-Level Interaction Insights into Carbon Utilization and Element Cycling Functions of Hydrothermarchaeota in Hydrothermal Sediment.</title>
        <authorList>
            <person name="Zhou Z."/>
            <person name="Liu Y."/>
            <person name="Xu W."/>
            <person name="Pan J."/>
            <person name="Luo Z.H."/>
            <person name="Li M."/>
        </authorList>
    </citation>
    <scope>NUCLEOTIDE SEQUENCE [LARGE SCALE GENOMIC DNA]</scope>
    <source>
        <strain evidence="6">SpSt-780</strain>
    </source>
</reference>
<comment type="similarity">
    <text evidence="1">Belongs to the ABC transporter superfamily.</text>
</comment>
<dbReference type="Gene3D" id="3.40.50.300">
    <property type="entry name" value="P-loop containing nucleotide triphosphate hydrolases"/>
    <property type="match status" value="1"/>
</dbReference>
<evidence type="ECO:0000256" key="2">
    <source>
        <dbReference type="ARBA" id="ARBA00022448"/>
    </source>
</evidence>
<sequence length="334" mass="38000">MEKGIIIKNLTKIFKKRKGEVRAVDCVHFEINEGEIFGLLGPNGAGKTTLIKCISTLLIPDNGTAIVGGYDVLKDSLNVRRKIGLLTGGERSLYWKLSVLDNLNYFGALYGVPKMELKERIEFLLNLMDLKDKANERVERLSSGMKQKLSIARALIHNPPILLIDEPTIGLDPYFARFIRNFIKEELNEKLKKTILLTTHYMDEAEELCHRIGFMSNGKIVKIGTTDELKRILGKENILEIKCIGNVDKEIFKDFIEINKVNISNVDGFTYIRINTEKPESLLNSIIERISGKTKILGINFSEFTLEDVFVYMTGQSLKEGYDEDNNRGDKEEF</sequence>
<dbReference type="PROSITE" id="PS00211">
    <property type="entry name" value="ABC_TRANSPORTER_1"/>
    <property type="match status" value="1"/>
</dbReference>
<proteinExistence type="inferred from homology"/>
<dbReference type="SMART" id="SM00382">
    <property type="entry name" value="AAA"/>
    <property type="match status" value="1"/>
</dbReference>
<dbReference type="AlphaFoldDB" id="A0A7C4Y611"/>
<evidence type="ECO:0000256" key="1">
    <source>
        <dbReference type="ARBA" id="ARBA00005417"/>
    </source>
</evidence>
<dbReference type="InterPro" id="IPR003439">
    <property type="entry name" value="ABC_transporter-like_ATP-bd"/>
</dbReference>
<accession>A0A7C4Y611</accession>